<sequence>MIAKFHQLKIHSTTNSSSLSSPEFIKKERSVLVQHHKQRRVSLLFLRISYMISSKVELQFRMVRLVKSSLSTDKAQQLQFPLTYTHNSFRHAQLFNASTDNDKLFVIRLSVFVSGFGRHKLVSIRTLSFESTNFFLNKLRDPLKSLPYNSSTFFTSMSKLICTPQFDICLNFHSTQSRVDTIMDSFKSNSFSAQDQRLKKSFSLSTYPFYRMTDTGGAAVLIYDALYELLFNTMGINILSYNNFLTIHSCKIINNFWLFQALTINSEELSCSCILTQNIQCLFAISKPQFPKNARSLVLILILYATFVSKGQIQASNRGRQILQQQRNVFQSINSYLRWSKFTQHEQLSSIQSNRVKVKSSFKQVKAVVQIHI</sequence>
<evidence type="ECO:0000313" key="2">
    <source>
        <dbReference type="Proteomes" id="UP000785679"/>
    </source>
</evidence>
<dbReference type="Proteomes" id="UP000785679">
    <property type="component" value="Unassembled WGS sequence"/>
</dbReference>
<protein>
    <submittedName>
        <fullName evidence="1">Uncharacterized protein</fullName>
    </submittedName>
</protein>
<accession>A0A8J8T2U0</accession>
<comment type="caution">
    <text evidence="1">The sequence shown here is derived from an EMBL/GenBank/DDBJ whole genome shotgun (WGS) entry which is preliminary data.</text>
</comment>
<proteinExistence type="predicted"/>
<gene>
    <name evidence="1" type="ORF">FGO68_gene17485</name>
</gene>
<organism evidence="1 2">
    <name type="scientific">Halteria grandinella</name>
    <dbReference type="NCBI Taxonomy" id="5974"/>
    <lineage>
        <taxon>Eukaryota</taxon>
        <taxon>Sar</taxon>
        <taxon>Alveolata</taxon>
        <taxon>Ciliophora</taxon>
        <taxon>Intramacronucleata</taxon>
        <taxon>Spirotrichea</taxon>
        <taxon>Stichotrichia</taxon>
        <taxon>Sporadotrichida</taxon>
        <taxon>Halteriidae</taxon>
        <taxon>Halteria</taxon>
    </lineage>
</organism>
<dbReference type="EMBL" id="RRYP01008434">
    <property type="protein sequence ID" value="TNV79775.1"/>
    <property type="molecule type" value="Genomic_DNA"/>
</dbReference>
<keyword evidence="2" id="KW-1185">Reference proteome</keyword>
<evidence type="ECO:0000313" key="1">
    <source>
        <dbReference type="EMBL" id="TNV79775.1"/>
    </source>
</evidence>
<reference evidence="1" key="1">
    <citation type="submission" date="2019-06" db="EMBL/GenBank/DDBJ databases">
        <authorList>
            <person name="Zheng W."/>
        </authorList>
    </citation>
    <scope>NUCLEOTIDE SEQUENCE</scope>
    <source>
        <strain evidence="1">QDHG01</strain>
    </source>
</reference>
<dbReference type="AlphaFoldDB" id="A0A8J8T2U0"/>
<name>A0A8J8T2U0_HALGN</name>